<accession>B2FI95</accession>
<name>B2FI95_STRMK</name>
<evidence type="ECO:0000313" key="3">
    <source>
        <dbReference type="Proteomes" id="UP000008840"/>
    </source>
</evidence>
<dbReference type="AlphaFoldDB" id="B2FI95"/>
<dbReference type="KEGG" id="sml:Smlt0279"/>
<dbReference type="HOGENOM" id="CLU_2013991_0_0_6"/>
<organism evidence="2 3">
    <name type="scientific">Stenotrophomonas maltophilia (strain K279a)</name>
    <dbReference type="NCBI Taxonomy" id="522373"/>
    <lineage>
        <taxon>Bacteria</taxon>
        <taxon>Pseudomonadati</taxon>
        <taxon>Pseudomonadota</taxon>
        <taxon>Gammaproteobacteria</taxon>
        <taxon>Lysobacterales</taxon>
        <taxon>Lysobacteraceae</taxon>
        <taxon>Stenotrophomonas</taxon>
        <taxon>Stenotrophomonas maltophilia group</taxon>
    </lineage>
</organism>
<keyword evidence="3" id="KW-1185">Reference proteome</keyword>
<dbReference type="EnsemblBacteria" id="CAQ43883">
    <property type="protein sequence ID" value="CAQ43883"/>
    <property type="gene ID" value="Smlt0279"/>
</dbReference>
<sequence length="123" mass="12854">MPAAGRQPGNATEDHEGAGQRPALPDYARVIASGDVRRTGTRGCGSLRRAAKDRNAVVPAAGRQPGNATEDHEGAGQRPALPDYARVIASGDARRTGTRSCGGSTANRRRSKHGSAGRWPATW</sequence>
<reference evidence="2 3" key="1">
    <citation type="journal article" date="2008" name="Genome Biol.">
        <title>The complete genome, comparative and functional analysis of Stenotrophomonas maltophilia reveals an organism heavily shielded by drug resistance determinants.</title>
        <authorList>
            <person name="Crossman L.C."/>
            <person name="Gould V.C."/>
            <person name="Dow J.M."/>
            <person name="Vernikos G.S."/>
            <person name="Okazaki A."/>
            <person name="Sebaihia M."/>
            <person name="Saunders D."/>
            <person name="Arrowsmith C."/>
            <person name="Carver T."/>
            <person name="Peters N."/>
            <person name="Adlem E."/>
            <person name="Kerhornou A."/>
            <person name="Lord A."/>
            <person name="Murphy L."/>
            <person name="Seeger K."/>
            <person name="Squares R."/>
            <person name="Rutter S."/>
            <person name="Quail M.A."/>
            <person name="Rajandream M.A."/>
            <person name="Harris D."/>
            <person name="Churcher C."/>
            <person name="Bentley S.D."/>
            <person name="Parkhill J."/>
            <person name="Thomson N.R."/>
            <person name="Avison M.B."/>
        </authorList>
    </citation>
    <scope>NUCLEOTIDE SEQUENCE [LARGE SCALE GENOMIC DNA]</scope>
    <source>
        <strain evidence="2 3">K279a</strain>
    </source>
</reference>
<dbReference type="EMBL" id="AM743169">
    <property type="protein sequence ID" value="CAQ43883.1"/>
    <property type="molecule type" value="Genomic_DNA"/>
</dbReference>
<dbReference type="Proteomes" id="UP000008840">
    <property type="component" value="Chromosome"/>
</dbReference>
<gene>
    <name evidence="2" type="ordered locus">Smlt0279</name>
</gene>
<evidence type="ECO:0000256" key="1">
    <source>
        <dbReference type="SAM" id="MobiDB-lite"/>
    </source>
</evidence>
<feature type="region of interest" description="Disordered" evidence="1">
    <location>
        <begin position="1"/>
        <end position="123"/>
    </location>
</feature>
<proteinExistence type="predicted"/>
<protein>
    <submittedName>
        <fullName evidence="2">Uncharacterized protein</fullName>
    </submittedName>
</protein>
<evidence type="ECO:0000313" key="2">
    <source>
        <dbReference type="EMBL" id="CAQ43883.1"/>
    </source>
</evidence>